<organism evidence="1 2">
    <name type="scientific">Batrachochytrium dendrobatidis (strain JAM81 / FGSC 10211)</name>
    <name type="common">Frog chytrid fungus</name>
    <dbReference type="NCBI Taxonomy" id="684364"/>
    <lineage>
        <taxon>Eukaryota</taxon>
        <taxon>Fungi</taxon>
        <taxon>Fungi incertae sedis</taxon>
        <taxon>Chytridiomycota</taxon>
        <taxon>Chytridiomycota incertae sedis</taxon>
        <taxon>Chytridiomycetes</taxon>
        <taxon>Rhizophydiales</taxon>
        <taxon>Rhizophydiales incertae sedis</taxon>
        <taxon>Batrachochytrium</taxon>
    </lineage>
</organism>
<dbReference type="Proteomes" id="UP000007241">
    <property type="component" value="Unassembled WGS sequence"/>
</dbReference>
<name>F4NWF2_BATDJ</name>
<keyword evidence="2" id="KW-1185">Reference proteome</keyword>
<dbReference type="PANTHER" id="PTHR33211">
    <property type="entry name" value="EXPRESSED PROTEIN"/>
    <property type="match status" value="1"/>
</dbReference>
<dbReference type="HOGENOM" id="CLU_2757388_0_0_1"/>
<dbReference type="GeneID" id="18242420"/>
<sequence>MENIPFYIQYLDNQPVGLRTHILNTNTFVWVQTLFTVANLVAAFQALPNSPLASAFVGDITPLCDGWSGD</sequence>
<accession>F4NWF2</accession>
<dbReference type="AlphaFoldDB" id="F4NWF2"/>
<evidence type="ECO:0000313" key="1">
    <source>
        <dbReference type="EMBL" id="EGF82819.1"/>
    </source>
</evidence>
<evidence type="ECO:0000313" key="2">
    <source>
        <dbReference type="Proteomes" id="UP000007241"/>
    </source>
</evidence>
<dbReference type="EMBL" id="GL882880">
    <property type="protein sequence ID" value="EGF82819.1"/>
    <property type="molecule type" value="Genomic_DNA"/>
</dbReference>
<dbReference type="PANTHER" id="PTHR33211:SF107">
    <property type="entry name" value="NON-SPECIFIC SERINE_THREONINE PROTEIN KINASE"/>
    <property type="match status" value="1"/>
</dbReference>
<dbReference type="InParanoid" id="F4NWF2"/>
<protein>
    <submittedName>
        <fullName evidence="1">Uncharacterized protein</fullName>
    </submittedName>
</protein>
<proteinExistence type="predicted"/>
<dbReference type="OrthoDB" id="2155617at2759"/>
<dbReference type="RefSeq" id="XP_006677066.1">
    <property type="nucleotide sequence ID" value="XM_006677003.1"/>
</dbReference>
<reference evidence="1 2" key="1">
    <citation type="submission" date="2009-12" db="EMBL/GenBank/DDBJ databases">
        <title>The draft genome of Batrachochytrium dendrobatidis.</title>
        <authorList>
            <consortium name="US DOE Joint Genome Institute (JGI-PGF)"/>
            <person name="Kuo A."/>
            <person name="Salamov A."/>
            <person name="Schmutz J."/>
            <person name="Lucas S."/>
            <person name="Pitluck S."/>
            <person name="Rosenblum E."/>
            <person name="Stajich J."/>
            <person name="Eisen M."/>
            <person name="Grigoriev I.V."/>
        </authorList>
    </citation>
    <scope>NUCLEOTIDE SEQUENCE [LARGE SCALE GENOMIC DNA]</scope>
    <source>
        <strain evidence="2">JAM81 / FGSC 10211</strain>
    </source>
</reference>
<gene>
    <name evidence="1" type="ORF">BATDEDRAFT_86421</name>
</gene>